<feature type="compositionally biased region" description="Low complexity" evidence="1">
    <location>
        <begin position="36"/>
        <end position="81"/>
    </location>
</feature>
<keyword evidence="3" id="KW-0732">Signal</keyword>
<gene>
    <name evidence="4" type="ORF">D7I46_12735</name>
</gene>
<dbReference type="EMBL" id="CP032627">
    <property type="protein sequence ID" value="AYG01843.1"/>
    <property type="molecule type" value="Genomic_DNA"/>
</dbReference>
<reference evidence="4 5" key="1">
    <citation type="submission" date="2018-09" db="EMBL/GenBank/DDBJ databases">
        <title>Genome sequencing of strain 1JSPR-7.</title>
        <authorList>
            <person name="Heo J."/>
            <person name="Kim S.-J."/>
            <person name="Kwon S.-W."/>
        </authorList>
    </citation>
    <scope>NUCLEOTIDE SEQUENCE [LARGE SCALE GENOMIC DNA]</scope>
    <source>
        <strain evidence="4 5">1JSPR-7</strain>
    </source>
</reference>
<feature type="region of interest" description="Disordered" evidence="1">
    <location>
        <begin position="27"/>
        <end position="118"/>
    </location>
</feature>
<evidence type="ECO:0000256" key="2">
    <source>
        <dbReference type="SAM" id="Phobius"/>
    </source>
</evidence>
<accession>A0A387BDB6</accession>
<keyword evidence="5" id="KW-1185">Reference proteome</keyword>
<feature type="chain" id="PRO_5017263775" evidence="3">
    <location>
        <begin position="23"/>
        <end position="227"/>
    </location>
</feature>
<feature type="transmembrane region" description="Helical" evidence="2">
    <location>
        <begin position="134"/>
        <end position="156"/>
    </location>
</feature>
<feature type="compositionally biased region" description="Low complexity" evidence="1">
    <location>
        <begin position="96"/>
        <end position="111"/>
    </location>
</feature>
<dbReference type="AlphaFoldDB" id="A0A387BDB6"/>
<evidence type="ECO:0000313" key="5">
    <source>
        <dbReference type="Proteomes" id="UP000269374"/>
    </source>
</evidence>
<name>A0A387BDB6_9LACT</name>
<evidence type="ECO:0000256" key="3">
    <source>
        <dbReference type="SAM" id="SignalP"/>
    </source>
</evidence>
<keyword evidence="2" id="KW-1133">Transmembrane helix</keyword>
<keyword evidence="2" id="KW-0812">Transmembrane</keyword>
<evidence type="ECO:0000256" key="1">
    <source>
        <dbReference type="SAM" id="MobiDB-lite"/>
    </source>
</evidence>
<dbReference type="OrthoDB" id="9885687at2"/>
<feature type="compositionally biased region" description="Polar residues" evidence="1">
    <location>
        <begin position="82"/>
        <end position="95"/>
    </location>
</feature>
<dbReference type="Proteomes" id="UP000269374">
    <property type="component" value="Chromosome"/>
</dbReference>
<organism evidence="4 5">
    <name type="scientific">Lactococcus allomyrinae</name>
    <dbReference type="NCBI Taxonomy" id="2419773"/>
    <lineage>
        <taxon>Bacteria</taxon>
        <taxon>Bacillati</taxon>
        <taxon>Bacillota</taxon>
        <taxon>Bacilli</taxon>
        <taxon>Lactobacillales</taxon>
        <taxon>Streptococcaceae</taxon>
        <taxon>Lactococcus</taxon>
    </lineage>
</organism>
<keyword evidence="2" id="KW-0472">Membrane</keyword>
<protein>
    <submittedName>
        <fullName evidence="4">ATPase</fullName>
    </submittedName>
</protein>
<evidence type="ECO:0000313" key="4">
    <source>
        <dbReference type="EMBL" id="AYG01843.1"/>
    </source>
</evidence>
<dbReference type="KEGG" id="lact:D7I46_12735"/>
<dbReference type="RefSeq" id="WP_120773212.1">
    <property type="nucleotide sequence ID" value="NZ_CP032627.1"/>
</dbReference>
<sequence>MKKLIYSITLFTMVSFPIGIHADTATSGQETQTATSAANENTQSSQSSTSSSSTSSSSNSSDSTGTAESTQTPASTTTAQQNVTENSQAQNNQTQRENNAQATTRNTTTQEPTKGSTTIINETVNNTGKNSANIWTIILTSLSATVTIIGGVTALVRHFHKKIKGKNALDNKSLTKTAKKSQVSVFTEDTAVLTASPSLTETQKMNLQADRILKNQRNQSDFRRRRR</sequence>
<feature type="signal peptide" evidence="3">
    <location>
        <begin position="1"/>
        <end position="22"/>
    </location>
</feature>
<proteinExistence type="predicted"/>